<sequence>MSTEKIVRTVAGRLSLREPQTISLERLNTALESVPALRDSKARSQEELKAMQEALKAEFPKLTDFERDFPSLCFALATGVGKTRLMGAFISYLHAAYGYKHFFVLAPNLTIYDKLIRDFSDTTGPKYVFKGIADFAVEAPEVITGETYEQKGDLVSQAIDAPVQINIFNISKINSEVRGGKAPKIKRLSEYLGQSYFEYLAGLPDLVLIMDESHRYRASAGIRALNELKPLLGLELTATPFTEGTKGPVPFKNVVMDYPLALAIEDGFVKEPAVVTQQNFNPADHSAEQLERIKLMDGIRVHEETKVHLLTYAEQTGQKPVKPFMLVIARDTTHAAALLGTIEGLFDGQYKGKVIQVDSSKSGAEEEEMIRRLLLVESYTEPTEIVIHVNMLKEGWDVTNLYTIVPLRAANARTLIEQSIGRGLRLPYGRKTGVEVVDRLNIIAHDRFKEVIDEAGKGDSPIRLKELKLEPTDNNGSRLTSLSVPSNTSVMLGISGVKGSGADGAAIVSSGYGQGAGGSAQSPAVVFTGEERRIAMVAMDAVAELGKDRILVPTSTALGTTTVQEKLTQLVMERLVPQQGELLDTMASNAEAVAEVVKKSVEVFIDQTIDIPRITVVPVGPVKGGYRSFTLDVSRMNYQATDQQLLSQGLQSGRQLTYGEAAVIEESRLEDYIVRELINYDDVSYDDHADLIYELAGQAVAHFRSKQPDDAAVHNILGNHGRAIAENIHLQMAKHYEEDSAGSEVIVSQGFMPLKPCAFTAKDDVKPLHWTPDDKRTIGQYVYGGFQRCAFGFQKFHSDTERILATVLEREARRWFRPVSGQFNIYYRAGVNQPEYIPDFVVALDDITLMIETKKAKEVAEAQESETEVKAKADQAVIWCKNASDYAAKVGGKPWAYLLIPHDAVAPNVTLSALRARYEVVE</sequence>
<evidence type="ECO:0000259" key="1">
    <source>
        <dbReference type="Pfam" id="PF04851"/>
    </source>
</evidence>
<dbReference type="GO" id="GO:0005829">
    <property type="term" value="C:cytosol"/>
    <property type="evidence" value="ECO:0007669"/>
    <property type="project" value="TreeGrafter"/>
</dbReference>
<dbReference type="OrthoDB" id="9803459at2"/>
<dbReference type="STRING" id="28066.RF819_08150"/>
<reference evidence="2 3" key="1">
    <citation type="submission" date="2017-01" db="EMBL/GenBank/DDBJ databases">
        <title>Genome sequencing of Rhodoferax fermentans JCM 7819.</title>
        <authorList>
            <person name="Kim Y.J."/>
            <person name="Farh M.E.-A."/>
            <person name="Yang D.-C."/>
        </authorList>
    </citation>
    <scope>NUCLEOTIDE SEQUENCE [LARGE SCALE GENOMIC DNA]</scope>
    <source>
        <strain evidence="2 3">JCM 7819</strain>
    </source>
</reference>
<keyword evidence="2" id="KW-0255">Endonuclease</keyword>
<dbReference type="InterPro" id="IPR027417">
    <property type="entry name" value="P-loop_NTPase"/>
</dbReference>
<name>A0A1T1ARH0_RHOFE</name>
<protein>
    <submittedName>
        <fullName evidence="2">Type III restriction endonuclease subunit R</fullName>
    </submittedName>
</protein>
<dbReference type="RefSeq" id="WP_078364522.1">
    <property type="nucleotide sequence ID" value="NZ_MTJN01000002.1"/>
</dbReference>
<dbReference type="PANTHER" id="PTHR47396:SF1">
    <property type="entry name" value="ATP-DEPENDENT HELICASE IRC3-RELATED"/>
    <property type="match status" value="1"/>
</dbReference>
<dbReference type="GO" id="GO:0005524">
    <property type="term" value="F:ATP binding"/>
    <property type="evidence" value="ECO:0007669"/>
    <property type="project" value="InterPro"/>
</dbReference>
<proteinExistence type="predicted"/>
<feature type="domain" description="Helicase/UvrB N-terminal" evidence="1">
    <location>
        <begin position="47"/>
        <end position="241"/>
    </location>
</feature>
<dbReference type="InterPro" id="IPR050742">
    <property type="entry name" value="Helicase_Restrict-Modif_Enz"/>
</dbReference>
<keyword evidence="3" id="KW-1185">Reference proteome</keyword>
<gene>
    <name evidence="2" type="ORF">RF819_08150</name>
</gene>
<dbReference type="AlphaFoldDB" id="A0A1T1ARH0"/>
<evidence type="ECO:0000313" key="2">
    <source>
        <dbReference type="EMBL" id="OOV06700.1"/>
    </source>
</evidence>
<dbReference type="EMBL" id="MTJN01000002">
    <property type="protein sequence ID" value="OOV06700.1"/>
    <property type="molecule type" value="Genomic_DNA"/>
</dbReference>
<comment type="caution">
    <text evidence="2">The sequence shown here is derived from an EMBL/GenBank/DDBJ whole genome shotgun (WGS) entry which is preliminary data.</text>
</comment>
<accession>A0A1T1ARH0</accession>
<dbReference type="GO" id="GO:0003677">
    <property type="term" value="F:DNA binding"/>
    <property type="evidence" value="ECO:0007669"/>
    <property type="project" value="InterPro"/>
</dbReference>
<organism evidence="2 3">
    <name type="scientific">Rhodoferax fermentans</name>
    <dbReference type="NCBI Taxonomy" id="28066"/>
    <lineage>
        <taxon>Bacteria</taxon>
        <taxon>Pseudomonadati</taxon>
        <taxon>Pseudomonadota</taxon>
        <taxon>Betaproteobacteria</taxon>
        <taxon>Burkholderiales</taxon>
        <taxon>Comamonadaceae</taxon>
        <taxon>Rhodoferax</taxon>
    </lineage>
</organism>
<dbReference type="Proteomes" id="UP000190750">
    <property type="component" value="Unassembled WGS sequence"/>
</dbReference>
<keyword evidence="2" id="KW-0378">Hydrolase</keyword>
<dbReference type="InterPro" id="IPR006935">
    <property type="entry name" value="Helicase/UvrB_N"/>
</dbReference>
<dbReference type="PANTHER" id="PTHR47396">
    <property type="entry name" value="TYPE I RESTRICTION ENZYME ECOKI R PROTEIN"/>
    <property type="match status" value="1"/>
</dbReference>
<dbReference type="GO" id="GO:0016787">
    <property type="term" value="F:hydrolase activity"/>
    <property type="evidence" value="ECO:0007669"/>
    <property type="project" value="InterPro"/>
</dbReference>
<keyword evidence="2" id="KW-0540">Nuclease</keyword>
<dbReference type="Gene3D" id="3.40.50.300">
    <property type="entry name" value="P-loop containing nucleotide triphosphate hydrolases"/>
    <property type="match status" value="2"/>
</dbReference>
<dbReference type="Pfam" id="PF04851">
    <property type="entry name" value="ResIII"/>
    <property type="match status" value="1"/>
</dbReference>
<dbReference type="GO" id="GO:0004519">
    <property type="term" value="F:endonuclease activity"/>
    <property type="evidence" value="ECO:0007669"/>
    <property type="project" value="UniProtKB-KW"/>
</dbReference>
<dbReference type="SUPFAM" id="SSF52540">
    <property type="entry name" value="P-loop containing nucleoside triphosphate hydrolases"/>
    <property type="match status" value="2"/>
</dbReference>
<evidence type="ECO:0000313" key="3">
    <source>
        <dbReference type="Proteomes" id="UP000190750"/>
    </source>
</evidence>